<name>A0ACD4NHG8_9HYPH</name>
<evidence type="ECO:0000313" key="2">
    <source>
        <dbReference type="Proteomes" id="UP001163223"/>
    </source>
</evidence>
<reference evidence="1" key="1">
    <citation type="submission" date="2022-11" db="EMBL/GenBank/DDBJ databases">
        <title>beta-Carotene-producing bacterium, Jeongeuplla avenae sp. nov., alleviates the salt stress of Arabidopsis seedlings.</title>
        <authorList>
            <person name="Jiang L."/>
            <person name="Lee J."/>
        </authorList>
    </citation>
    <scope>NUCLEOTIDE SEQUENCE</scope>
    <source>
        <strain evidence="1">DY_R2A_6</strain>
    </source>
</reference>
<sequence>MDEMVFAIGDVHGESRLLAQTLAWVERTAVEYESRPILYILGDLVDRGPDTRGALDLAVETLARWPGSKLLLGNHDRWFLDFVDGAMRDADRVEHWFGQGGAEALQSYGFDLDDPRRAAEEIALRHPSHRRLLAQASLYERRNGHLFVHAGIEPGRSLADQGEDQFLWIRRPFLDHVGPLGHVVVHGHTPQKPARPTVTENRISLDTGAATTGVLTAAAWPPPFGTCPPIFAATAKGSGKVRPIEPRRLDRGLGTVLDR</sequence>
<evidence type="ECO:0000313" key="1">
    <source>
        <dbReference type="EMBL" id="WAJ26240.1"/>
    </source>
</evidence>
<dbReference type="EMBL" id="CP113520">
    <property type="protein sequence ID" value="WAJ26240.1"/>
    <property type="molecule type" value="Genomic_DNA"/>
</dbReference>
<organism evidence="1 2">
    <name type="scientific">Antarcticirhabdus aurantiaca</name>
    <dbReference type="NCBI Taxonomy" id="2606717"/>
    <lineage>
        <taxon>Bacteria</taxon>
        <taxon>Pseudomonadati</taxon>
        <taxon>Pseudomonadota</taxon>
        <taxon>Alphaproteobacteria</taxon>
        <taxon>Hyphomicrobiales</taxon>
        <taxon>Aurantimonadaceae</taxon>
        <taxon>Antarcticirhabdus</taxon>
    </lineage>
</organism>
<gene>
    <name evidence="1" type="ORF">OXU80_15140</name>
</gene>
<protein>
    <submittedName>
        <fullName evidence="1">Metallophosphoesterase</fullName>
    </submittedName>
</protein>
<keyword evidence="2" id="KW-1185">Reference proteome</keyword>
<accession>A0ACD4NHG8</accession>
<dbReference type="Proteomes" id="UP001163223">
    <property type="component" value="Chromosome"/>
</dbReference>
<proteinExistence type="predicted"/>